<protein>
    <recommendedName>
        <fullName evidence="3">DUF4440 domain-containing protein</fullName>
    </recommendedName>
</protein>
<gene>
    <name evidence="1" type="ORF">PGLA1383_LOCUS34561</name>
</gene>
<dbReference type="OrthoDB" id="406950at2759"/>
<proteinExistence type="predicted"/>
<accession>A0A813FVS0</accession>
<dbReference type="Pfam" id="PF11533">
    <property type="entry name" value="AtzH-like"/>
    <property type="match status" value="1"/>
</dbReference>
<dbReference type="InterPro" id="IPR032710">
    <property type="entry name" value="NTF2-like_dom_sf"/>
</dbReference>
<name>A0A813FVS0_POLGL</name>
<dbReference type="NCBIfam" id="NF033625">
    <property type="entry name" value="HpxZ"/>
    <property type="match status" value="1"/>
</dbReference>
<dbReference type="Gene3D" id="3.10.450.50">
    <property type="match status" value="1"/>
</dbReference>
<dbReference type="Proteomes" id="UP000654075">
    <property type="component" value="Unassembled WGS sequence"/>
</dbReference>
<sequence>ILGTLRSAAFRCDRRGTAFVVNQPEVLEEVRSVFERYERALCSNDVQELDRLFLDSPETLRYGTAENLYGYDAIKAFRGGRSPPGGRELLRSAITTYGMDYAVANVEFRRKGSPRIGRQSQTWLRTSEGWRVVAAHVSLMDAE</sequence>
<reference evidence="1" key="1">
    <citation type="submission" date="2021-02" db="EMBL/GenBank/DDBJ databases">
        <authorList>
            <person name="Dougan E. K."/>
            <person name="Rhodes N."/>
            <person name="Thang M."/>
            <person name="Chan C."/>
        </authorList>
    </citation>
    <scope>NUCLEOTIDE SEQUENCE</scope>
</reference>
<feature type="non-terminal residue" evidence="1">
    <location>
        <position position="1"/>
    </location>
</feature>
<evidence type="ECO:0000313" key="2">
    <source>
        <dbReference type="Proteomes" id="UP000654075"/>
    </source>
</evidence>
<dbReference type="SUPFAM" id="SSF54427">
    <property type="entry name" value="NTF2-like"/>
    <property type="match status" value="1"/>
</dbReference>
<dbReference type="InterPro" id="IPR024507">
    <property type="entry name" value="AtzH-like"/>
</dbReference>
<evidence type="ECO:0008006" key="3">
    <source>
        <dbReference type="Google" id="ProtNLM"/>
    </source>
</evidence>
<dbReference type="AlphaFoldDB" id="A0A813FVS0"/>
<organism evidence="1 2">
    <name type="scientific">Polarella glacialis</name>
    <name type="common">Dinoflagellate</name>
    <dbReference type="NCBI Taxonomy" id="89957"/>
    <lineage>
        <taxon>Eukaryota</taxon>
        <taxon>Sar</taxon>
        <taxon>Alveolata</taxon>
        <taxon>Dinophyceae</taxon>
        <taxon>Suessiales</taxon>
        <taxon>Suessiaceae</taxon>
        <taxon>Polarella</taxon>
    </lineage>
</organism>
<dbReference type="EMBL" id="CAJNNV010025996">
    <property type="protein sequence ID" value="CAE8616893.1"/>
    <property type="molecule type" value="Genomic_DNA"/>
</dbReference>
<comment type="caution">
    <text evidence="1">The sequence shown here is derived from an EMBL/GenBank/DDBJ whole genome shotgun (WGS) entry which is preliminary data.</text>
</comment>
<evidence type="ECO:0000313" key="1">
    <source>
        <dbReference type="EMBL" id="CAE8616893.1"/>
    </source>
</evidence>
<keyword evidence="2" id="KW-1185">Reference proteome</keyword>